<protein>
    <submittedName>
        <fullName evidence="1">Uncharacterized protein</fullName>
    </submittedName>
</protein>
<accession>A1ZQD7</accession>
<evidence type="ECO:0000313" key="1">
    <source>
        <dbReference type="EMBL" id="EAY27309.1"/>
    </source>
</evidence>
<sequence>MEKTIKNLTNAFMTVFAVAVKKSTRQGHVFWVIEPNLEDVDYTIIKFYDSKNNLLHEDRLENTHPDVIDEATIRHLNKTTKKLLGRAS</sequence>
<organism evidence="1 2">
    <name type="scientific">Microscilla marina ATCC 23134</name>
    <dbReference type="NCBI Taxonomy" id="313606"/>
    <lineage>
        <taxon>Bacteria</taxon>
        <taxon>Pseudomonadati</taxon>
        <taxon>Bacteroidota</taxon>
        <taxon>Cytophagia</taxon>
        <taxon>Cytophagales</taxon>
        <taxon>Microscillaceae</taxon>
        <taxon>Microscilla</taxon>
    </lineage>
</organism>
<keyword evidence="2" id="KW-1185">Reference proteome</keyword>
<reference evidence="1 2" key="1">
    <citation type="submission" date="2007-01" db="EMBL/GenBank/DDBJ databases">
        <authorList>
            <person name="Haygood M."/>
            <person name="Podell S."/>
            <person name="Anderson C."/>
            <person name="Hopkinson B."/>
            <person name="Roe K."/>
            <person name="Barbeau K."/>
            <person name="Gaasterland T."/>
            <person name="Ferriera S."/>
            <person name="Johnson J."/>
            <person name="Kravitz S."/>
            <person name="Beeson K."/>
            <person name="Sutton G."/>
            <person name="Rogers Y.-H."/>
            <person name="Friedman R."/>
            <person name="Frazier M."/>
            <person name="Venter J.C."/>
        </authorList>
    </citation>
    <scope>NUCLEOTIDE SEQUENCE [LARGE SCALE GENOMIC DNA]</scope>
    <source>
        <strain evidence="1 2">ATCC 23134</strain>
    </source>
</reference>
<dbReference type="Proteomes" id="UP000004095">
    <property type="component" value="Unassembled WGS sequence"/>
</dbReference>
<proteinExistence type="predicted"/>
<dbReference type="AlphaFoldDB" id="A1ZQD7"/>
<gene>
    <name evidence="1" type="ORF">M23134_08261</name>
</gene>
<dbReference type="EMBL" id="AAWS01000024">
    <property type="protein sequence ID" value="EAY27309.1"/>
    <property type="molecule type" value="Genomic_DNA"/>
</dbReference>
<name>A1ZQD7_MICM2</name>
<evidence type="ECO:0000313" key="2">
    <source>
        <dbReference type="Proteomes" id="UP000004095"/>
    </source>
</evidence>
<dbReference type="RefSeq" id="WP_002699627.1">
    <property type="nucleotide sequence ID" value="NZ_AAWS01000024.1"/>
</dbReference>
<comment type="caution">
    <text evidence="1">The sequence shown here is derived from an EMBL/GenBank/DDBJ whole genome shotgun (WGS) entry which is preliminary data.</text>
</comment>